<dbReference type="GO" id="GO:0000976">
    <property type="term" value="F:transcription cis-regulatory region binding"/>
    <property type="evidence" value="ECO:0007669"/>
    <property type="project" value="TreeGrafter"/>
</dbReference>
<dbReference type="AlphaFoldDB" id="A0A1G9DVM5"/>
<dbReference type="CDD" id="cd01392">
    <property type="entry name" value="HTH_LacI"/>
    <property type="match status" value="1"/>
</dbReference>
<name>A0A1G9DVM5_9RHOB</name>
<dbReference type="Pfam" id="PF13377">
    <property type="entry name" value="Peripla_BP_3"/>
    <property type="match status" value="1"/>
</dbReference>
<dbReference type="InterPro" id="IPR046335">
    <property type="entry name" value="LacI/GalR-like_sensor"/>
</dbReference>
<dbReference type="InterPro" id="IPR010982">
    <property type="entry name" value="Lambda_DNA-bd_dom_sf"/>
</dbReference>
<keyword evidence="2" id="KW-0805">Transcription regulation</keyword>
<evidence type="ECO:0000256" key="4">
    <source>
        <dbReference type="ARBA" id="ARBA00023163"/>
    </source>
</evidence>
<gene>
    <name evidence="6" type="ORF">SAMN04487971_102239</name>
</gene>
<dbReference type="InterPro" id="IPR000843">
    <property type="entry name" value="HTH_LacI"/>
</dbReference>
<dbReference type="PROSITE" id="PS50932">
    <property type="entry name" value="HTH_LACI_2"/>
    <property type="match status" value="1"/>
</dbReference>
<protein>
    <submittedName>
        <fullName evidence="6">Transcriptional regulator, LacI family</fullName>
    </submittedName>
</protein>
<evidence type="ECO:0000313" key="6">
    <source>
        <dbReference type="EMBL" id="SDK67947.1"/>
    </source>
</evidence>
<dbReference type="GO" id="GO:0003700">
    <property type="term" value="F:DNA-binding transcription factor activity"/>
    <property type="evidence" value="ECO:0007669"/>
    <property type="project" value="TreeGrafter"/>
</dbReference>
<dbReference type="Pfam" id="PF00356">
    <property type="entry name" value="LacI"/>
    <property type="match status" value="1"/>
</dbReference>
<dbReference type="RefSeq" id="WP_090752607.1">
    <property type="nucleotide sequence ID" value="NZ_FNGE01000002.1"/>
</dbReference>
<dbReference type="OrthoDB" id="7811243at2"/>
<evidence type="ECO:0000259" key="5">
    <source>
        <dbReference type="PROSITE" id="PS50932"/>
    </source>
</evidence>
<evidence type="ECO:0000313" key="7">
    <source>
        <dbReference type="Proteomes" id="UP000199555"/>
    </source>
</evidence>
<dbReference type="PANTHER" id="PTHR30146">
    <property type="entry name" value="LACI-RELATED TRANSCRIPTIONAL REPRESSOR"/>
    <property type="match status" value="1"/>
</dbReference>
<feature type="domain" description="HTH lacI-type" evidence="5">
    <location>
        <begin position="4"/>
        <end position="58"/>
    </location>
</feature>
<keyword evidence="4" id="KW-0804">Transcription</keyword>
<evidence type="ECO:0000256" key="2">
    <source>
        <dbReference type="ARBA" id="ARBA00023015"/>
    </source>
</evidence>
<dbReference type="SMART" id="SM00354">
    <property type="entry name" value="HTH_LACI"/>
    <property type="match status" value="1"/>
</dbReference>
<proteinExistence type="predicted"/>
<accession>A0A1G9DVM5</accession>
<dbReference type="Gene3D" id="1.10.260.40">
    <property type="entry name" value="lambda repressor-like DNA-binding domains"/>
    <property type="match status" value="1"/>
</dbReference>
<sequence length="336" mass="36074">MRRPTINDVARAAGLSKSTVSLVLKNSPLVREETARDVRAVMARLGYVYNRAAAGLRSSSGGLIGLIINDLRNPFFTEFAASFQMAVAQHDYAVVIANSDEDAGAQARIARSMIEHGVAALVISPAFGEGGGIFDQLSRAAVPTLQVLRQADPRMDLFPFASFDYTDGGRQATRHLLDQGARRIAFVGGLDGRPITAERRSGYLEVLEARGIEPLVIGGASSRGWGLNVAAPRIVADPSIDAVLAFNDLVMLGLMAGLARAGRMPGRDIRLVGFDDIEECAQVWPDLSSVSCDIAKFGRDVAATLLDWLREGRHPPPERREGVTLVPRRSSLGVTA</sequence>
<dbReference type="PANTHER" id="PTHR30146:SF148">
    <property type="entry name" value="HTH-TYPE TRANSCRIPTIONAL REPRESSOR PURR-RELATED"/>
    <property type="match status" value="1"/>
</dbReference>
<dbReference type="Proteomes" id="UP000199555">
    <property type="component" value="Unassembled WGS sequence"/>
</dbReference>
<dbReference type="STRING" id="525640.SAMN04487971_102239"/>
<reference evidence="7" key="1">
    <citation type="submission" date="2016-10" db="EMBL/GenBank/DDBJ databases">
        <authorList>
            <person name="Varghese N."/>
            <person name="Submissions S."/>
        </authorList>
    </citation>
    <scope>NUCLEOTIDE SEQUENCE [LARGE SCALE GENOMIC DNA]</scope>
    <source>
        <strain evidence="7">CGMCC 1.7655</strain>
    </source>
</reference>
<organism evidence="6 7">
    <name type="scientific">Paracoccus chinensis</name>
    <dbReference type="NCBI Taxonomy" id="525640"/>
    <lineage>
        <taxon>Bacteria</taxon>
        <taxon>Pseudomonadati</taxon>
        <taxon>Pseudomonadota</taxon>
        <taxon>Alphaproteobacteria</taxon>
        <taxon>Rhodobacterales</taxon>
        <taxon>Paracoccaceae</taxon>
        <taxon>Paracoccus</taxon>
    </lineage>
</organism>
<dbReference type="SUPFAM" id="SSF53822">
    <property type="entry name" value="Periplasmic binding protein-like I"/>
    <property type="match status" value="1"/>
</dbReference>
<dbReference type="EMBL" id="FNGE01000002">
    <property type="protein sequence ID" value="SDK67947.1"/>
    <property type="molecule type" value="Genomic_DNA"/>
</dbReference>
<dbReference type="SUPFAM" id="SSF47413">
    <property type="entry name" value="lambda repressor-like DNA-binding domains"/>
    <property type="match status" value="1"/>
</dbReference>
<evidence type="ECO:0000256" key="1">
    <source>
        <dbReference type="ARBA" id="ARBA00022491"/>
    </source>
</evidence>
<keyword evidence="1" id="KW-0678">Repressor</keyword>
<dbReference type="Gene3D" id="3.40.50.2300">
    <property type="match status" value="2"/>
</dbReference>
<dbReference type="CDD" id="cd06289">
    <property type="entry name" value="PBP1_MalI-like"/>
    <property type="match status" value="1"/>
</dbReference>
<keyword evidence="7" id="KW-1185">Reference proteome</keyword>
<evidence type="ECO:0000256" key="3">
    <source>
        <dbReference type="ARBA" id="ARBA00023125"/>
    </source>
</evidence>
<dbReference type="InterPro" id="IPR028082">
    <property type="entry name" value="Peripla_BP_I"/>
</dbReference>
<keyword evidence="3" id="KW-0238">DNA-binding</keyword>